<organism evidence="2 3">
    <name type="scientific">Proteiniclasticum aestuarii</name>
    <dbReference type="NCBI Taxonomy" id="2817862"/>
    <lineage>
        <taxon>Bacteria</taxon>
        <taxon>Bacillati</taxon>
        <taxon>Bacillota</taxon>
        <taxon>Clostridia</taxon>
        <taxon>Eubacteriales</taxon>
        <taxon>Clostridiaceae</taxon>
        <taxon>Proteiniclasticum</taxon>
    </lineage>
</organism>
<comment type="caution">
    <text evidence="2">The sequence shown here is derived from an EMBL/GenBank/DDBJ whole genome shotgun (WGS) entry which is preliminary data.</text>
</comment>
<dbReference type="EMBL" id="JAFNJU010000003">
    <property type="protein sequence ID" value="MBO1264450.1"/>
    <property type="molecule type" value="Genomic_DNA"/>
</dbReference>
<protein>
    <submittedName>
        <fullName evidence="2">Helix-turn-helix domain-containing protein</fullName>
    </submittedName>
</protein>
<evidence type="ECO:0000259" key="1">
    <source>
        <dbReference type="Pfam" id="PF12728"/>
    </source>
</evidence>
<dbReference type="Pfam" id="PF12728">
    <property type="entry name" value="HTH_17"/>
    <property type="match status" value="1"/>
</dbReference>
<dbReference type="Proteomes" id="UP000664218">
    <property type="component" value="Unassembled WGS sequence"/>
</dbReference>
<feature type="domain" description="Helix-turn-helix" evidence="1">
    <location>
        <begin position="9"/>
        <end position="55"/>
    </location>
</feature>
<name>A0A939KK79_9CLOT</name>
<gene>
    <name evidence="2" type="ORF">J3A84_05265</name>
</gene>
<evidence type="ECO:0000313" key="3">
    <source>
        <dbReference type="Proteomes" id="UP000664218"/>
    </source>
</evidence>
<sequence>MNNEIHRALYSTEDLSEMSGLPLETIRGLYRKGEIAGQKIGKRIFFSADEVQRILQVDDKSARYKHLTEIRTLEIENQSLRNQINALKGILASASSILE</sequence>
<keyword evidence="3" id="KW-1185">Reference proteome</keyword>
<dbReference type="AlphaFoldDB" id="A0A939KK79"/>
<dbReference type="RefSeq" id="WP_207598961.1">
    <property type="nucleotide sequence ID" value="NZ_JAFNJU010000003.1"/>
</dbReference>
<proteinExistence type="predicted"/>
<dbReference type="InterPro" id="IPR009061">
    <property type="entry name" value="DNA-bd_dom_put_sf"/>
</dbReference>
<accession>A0A939KK79</accession>
<dbReference type="InterPro" id="IPR041657">
    <property type="entry name" value="HTH_17"/>
</dbReference>
<dbReference type="SUPFAM" id="SSF46955">
    <property type="entry name" value="Putative DNA-binding domain"/>
    <property type="match status" value="1"/>
</dbReference>
<reference evidence="2" key="1">
    <citation type="submission" date="2021-03" db="EMBL/GenBank/DDBJ databases">
        <title>Proteiniclasticum marinus sp. nov., isolated from tidal flat sediment.</title>
        <authorList>
            <person name="Namirimu T."/>
            <person name="Yang J.-A."/>
            <person name="Yang S.-H."/>
            <person name="Kim Y.-J."/>
            <person name="Kwon K.K."/>
        </authorList>
    </citation>
    <scope>NUCLEOTIDE SEQUENCE</scope>
    <source>
        <strain evidence="2">SCR006</strain>
    </source>
</reference>
<evidence type="ECO:0000313" key="2">
    <source>
        <dbReference type="EMBL" id="MBO1264450.1"/>
    </source>
</evidence>